<comment type="caution">
    <text evidence="3">The sequence shown here is derived from an EMBL/GenBank/DDBJ whole genome shotgun (WGS) entry which is preliminary data.</text>
</comment>
<dbReference type="OrthoDB" id="9797653at2"/>
<dbReference type="EMBL" id="MIGZ01000080">
    <property type="protein sequence ID" value="ODQ93074.1"/>
    <property type="molecule type" value="Genomic_DNA"/>
</dbReference>
<keyword evidence="4" id="KW-1185">Reference proteome</keyword>
<sequence length="800" mass="85204">MPDSTLPLTGVRVIDLTDGIAGATGRFLADLGADVVLVEPPQGVSTRRSAPLHEGHGLRFATAHANKRGIVLDLADESGREALKVLCDSADVVLESYAPGHLAGLGLGHRELRARNPRLVVASITNFGQDGPWRDWQASEAVLTAMSAALTRSGAPGREPLLPPGELGGETAAIEAAFAVLLAYYQATVSGIGEYVDCALLDLVVRGLDPGFGVGGSATMGQPQINAPLERPDRRMLYPILPCRDGHVRMFIASAKQWRALFDWLGRPEHLADPGLEQMFTRLMHWDAIRAALIDLFADQTRNEIVSRGRELGIAVAALHTAREVLRSEHIRVRKSFVRAEIAPGLTADIANGFLEVDGHRAGFRHRAPSLGEHNVEVLGRTGETHEPAGAPPAPNSVRPLEGLRVLDLGVIVVGAETSRLLADQGADVIKVENREFIDGLRQFDQPETCSYTAALGSRGKRSIGLNLRSTAGKEIFNKLVADSDVVLSNFKPGTMESLGLDYESLRAINPRVVYLESSALGNSGPWSKQMGYGPLVRATVGLTEVWRHPDSAEAFGDDLTVYPDHSASRVGVAAVMAGLLARQRTGAGCRISVAQMETVFGQLATEYLREALQPGSMIARGNVGEFDAPSGVYACTGEDAYCAVDVNGNAQWIALAHAIGRPDLAANPDYATAEARVARRADLDAAVTAWISAKTPTEAQDCLQAAGVPAGAAAHVGDLLANPQLAVRRQLGVLKQPGFAEPIDVDMAPALFEHIAEPQLRPAPLMGADTHDICTSVLKMPQDEIDGLIAEGVLETPTV</sequence>
<dbReference type="Proteomes" id="UP000094243">
    <property type="component" value="Unassembled WGS sequence"/>
</dbReference>
<organism evidence="3 4">
    <name type="scientific">Mycolicibacterium holsaticum</name>
    <dbReference type="NCBI Taxonomy" id="152142"/>
    <lineage>
        <taxon>Bacteria</taxon>
        <taxon>Bacillati</taxon>
        <taxon>Actinomycetota</taxon>
        <taxon>Actinomycetes</taxon>
        <taxon>Mycobacteriales</taxon>
        <taxon>Mycobacteriaceae</taxon>
        <taxon>Mycolicibacterium</taxon>
    </lineage>
</organism>
<name>A0A1E3RT94_9MYCO</name>
<dbReference type="InterPro" id="IPR050509">
    <property type="entry name" value="CoA-transferase_III"/>
</dbReference>
<evidence type="ECO:0008006" key="5">
    <source>
        <dbReference type="Google" id="ProtNLM"/>
    </source>
</evidence>
<dbReference type="PANTHER" id="PTHR48228:SF6">
    <property type="entry name" value="L-CARNITINE COA-TRANSFERASE"/>
    <property type="match status" value="1"/>
</dbReference>
<evidence type="ECO:0000313" key="4">
    <source>
        <dbReference type="Proteomes" id="UP000094243"/>
    </source>
</evidence>
<dbReference type="Gene3D" id="3.30.1540.10">
    <property type="entry name" value="formyl-coa transferase, domain 3"/>
    <property type="match status" value="2"/>
</dbReference>
<dbReference type="SUPFAM" id="SSF89796">
    <property type="entry name" value="CoA-transferase family III (CaiB/BaiF)"/>
    <property type="match status" value="2"/>
</dbReference>
<keyword evidence="2" id="KW-0808">Transferase</keyword>
<dbReference type="AlphaFoldDB" id="A0A1E3RT94"/>
<dbReference type="GO" id="GO:0016740">
    <property type="term" value="F:transferase activity"/>
    <property type="evidence" value="ECO:0007669"/>
    <property type="project" value="UniProtKB-KW"/>
</dbReference>
<evidence type="ECO:0000313" key="3">
    <source>
        <dbReference type="EMBL" id="ODQ93074.1"/>
    </source>
</evidence>
<reference evidence="4" key="1">
    <citation type="submission" date="2016-09" db="EMBL/GenBank/DDBJ databases">
        <authorList>
            <person name="Greninger A.L."/>
            <person name="Jerome K.R."/>
            <person name="Mcnair B."/>
            <person name="Wallis C."/>
            <person name="Fang F."/>
        </authorList>
    </citation>
    <scope>NUCLEOTIDE SEQUENCE [LARGE SCALE GENOMIC DNA]</scope>
    <source>
        <strain evidence="4">M7</strain>
    </source>
</reference>
<accession>A0A1E3RT94</accession>
<comment type="similarity">
    <text evidence="1">Belongs to the CoA-transferase III family.</text>
</comment>
<gene>
    <name evidence="3" type="ORF">BHQ17_14630</name>
</gene>
<proteinExistence type="inferred from homology"/>
<dbReference type="Gene3D" id="3.40.50.10540">
    <property type="entry name" value="Crotonobetainyl-coa:carnitine coa-transferase, domain 1"/>
    <property type="match status" value="2"/>
</dbReference>
<evidence type="ECO:0000256" key="2">
    <source>
        <dbReference type="ARBA" id="ARBA00022679"/>
    </source>
</evidence>
<dbReference type="Pfam" id="PF02515">
    <property type="entry name" value="CoA_transf_3"/>
    <property type="match status" value="2"/>
</dbReference>
<evidence type="ECO:0000256" key="1">
    <source>
        <dbReference type="ARBA" id="ARBA00008383"/>
    </source>
</evidence>
<dbReference type="PANTHER" id="PTHR48228">
    <property type="entry name" value="SUCCINYL-COA--D-CITRAMALATE COA-TRANSFERASE"/>
    <property type="match status" value="1"/>
</dbReference>
<protein>
    <recommendedName>
        <fullName evidence="5">Acyl-CoA transferase</fullName>
    </recommendedName>
</protein>
<dbReference type="InterPro" id="IPR003673">
    <property type="entry name" value="CoA-Trfase_fam_III"/>
</dbReference>
<dbReference type="InterPro" id="IPR023606">
    <property type="entry name" value="CoA-Trfase_III_dom_1_sf"/>
</dbReference>
<dbReference type="RefSeq" id="WP_069405893.1">
    <property type="nucleotide sequence ID" value="NZ_MIGZ01000080.1"/>
</dbReference>
<dbReference type="InterPro" id="IPR044855">
    <property type="entry name" value="CoA-Trfase_III_dom3_sf"/>
</dbReference>